<gene>
    <name evidence="7" type="ORF">OEZ85_000738</name>
</gene>
<name>A0ABY8UMP2_TETOB</name>
<evidence type="ECO:0000313" key="8">
    <source>
        <dbReference type="Proteomes" id="UP001244341"/>
    </source>
</evidence>
<feature type="domain" description="Major facilitator superfamily (MFS) profile" evidence="6">
    <location>
        <begin position="43"/>
        <end position="477"/>
    </location>
</feature>
<feature type="transmembrane region" description="Helical" evidence="5">
    <location>
        <begin position="228"/>
        <end position="249"/>
    </location>
</feature>
<feature type="transmembrane region" description="Helical" evidence="5">
    <location>
        <begin position="329"/>
        <end position="350"/>
    </location>
</feature>
<sequence>MDRDIDMQDQHKLRRLSAQDAVYTHTHKQPTSMLASLWSWYISWAIPGLGMFSEAYIIFSLGLTKPLQKAMFPTCFKTHDACPEAITHVQNYIQLCGIIAGMLAFGALGDYMGRRWGSRIVASIMLSGTILLTFSPLVPNPATFLNFYIFAATWYGFGVGGEYPMASASAAERSQSDEALRHRRGEQVVLTFSGQGMGNFVNGCVILIMMAWFGMTGPTLDPTKARDVISIQFAVGAAVSVFMVLWRWFKLKESEVWEAEKHDFDEITENELHKGKRYLTLNAFANFWPRLTATSMAWVANDFAFYGNKLFQSTFIALLYPKATEFERMQWTVLNSAVSLMGYFCAAALIDKKWYGRCRMQNVGFLMMFVLFLICGVAFPTLTASEAGLRAFQFLYFFSSFWNQFGPNCTTWLVAAEVFPTDVRGTFQGISAAMGKVGAIIADIVFGYVSTRTTFYMSAAFGLAGALVTWLFLPDTTGLSLDELDRMAKYMLSNEFEHYHGEAVNPKHLSTWERYVLKWHRHYDPEMDRKHKAIQLAKSMGKELSALEKEVLSKC</sequence>
<reference evidence="7 8" key="1">
    <citation type="submission" date="2023-05" db="EMBL/GenBank/DDBJ databases">
        <title>A 100% complete, gapless, phased diploid assembly of the Scenedesmus obliquus UTEX 3031 genome.</title>
        <authorList>
            <person name="Biondi T.C."/>
            <person name="Hanschen E.R."/>
            <person name="Kwon T."/>
            <person name="Eng W."/>
            <person name="Kruse C.P.S."/>
            <person name="Koehler S.I."/>
            <person name="Kunde Y."/>
            <person name="Gleasner C.D."/>
            <person name="You Mak K.T."/>
            <person name="Polle J."/>
            <person name="Hovde B.T."/>
            <person name="Starkenburg S.R."/>
        </authorList>
    </citation>
    <scope>NUCLEOTIDE SEQUENCE [LARGE SCALE GENOMIC DNA]</scope>
    <source>
        <strain evidence="7 8">DOE0152z</strain>
    </source>
</reference>
<feature type="transmembrane region" description="Helical" evidence="5">
    <location>
        <begin position="362"/>
        <end position="382"/>
    </location>
</feature>
<keyword evidence="3 5" id="KW-1133">Transmembrane helix</keyword>
<evidence type="ECO:0000256" key="5">
    <source>
        <dbReference type="SAM" id="Phobius"/>
    </source>
</evidence>
<dbReference type="InterPro" id="IPR036259">
    <property type="entry name" value="MFS_trans_sf"/>
</dbReference>
<evidence type="ECO:0000256" key="1">
    <source>
        <dbReference type="ARBA" id="ARBA00004141"/>
    </source>
</evidence>
<proteinExistence type="predicted"/>
<dbReference type="SUPFAM" id="SSF103473">
    <property type="entry name" value="MFS general substrate transporter"/>
    <property type="match status" value="1"/>
</dbReference>
<evidence type="ECO:0000256" key="2">
    <source>
        <dbReference type="ARBA" id="ARBA00022692"/>
    </source>
</evidence>
<dbReference type="Pfam" id="PF00083">
    <property type="entry name" value="Sugar_tr"/>
    <property type="match status" value="1"/>
</dbReference>
<feature type="transmembrane region" description="Helical" evidence="5">
    <location>
        <begin position="38"/>
        <end position="59"/>
    </location>
</feature>
<accession>A0ABY8UMP2</accession>
<evidence type="ECO:0000313" key="7">
    <source>
        <dbReference type="EMBL" id="WIA21541.1"/>
    </source>
</evidence>
<dbReference type="InterPro" id="IPR005828">
    <property type="entry name" value="MFS_sugar_transport-like"/>
</dbReference>
<comment type="subcellular location">
    <subcellularLocation>
        <location evidence="1">Membrane</location>
        <topology evidence="1">Multi-pass membrane protein</topology>
    </subcellularLocation>
</comment>
<dbReference type="EMBL" id="CP126220">
    <property type="protein sequence ID" value="WIA21541.1"/>
    <property type="molecule type" value="Genomic_DNA"/>
</dbReference>
<dbReference type="InterPro" id="IPR020846">
    <property type="entry name" value="MFS_dom"/>
</dbReference>
<dbReference type="Gene3D" id="1.20.1250.20">
    <property type="entry name" value="MFS general substrate transporter like domains"/>
    <property type="match status" value="1"/>
</dbReference>
<organism evidence="7 8">
    <name type="scientific">Tetradesmus obliquus</name>
    <name type="common">Green alga</name>
    <name type="synonym">Acutodesmus obliquus</name>
    <dbReference type="NCBI Taxonomy" id="3088"/>
    <lineage>
        <taxon>Eukaryota</taxon>
        <taxon>Viridiplantae</taxon>
        <taxon>Chlorophyta</taxon>
        <taxon>core chlorophytes</taxon>
        <taxon>Chlorophyceae</taxon>
        <taxon>CS clade</taxon>
        <taxon>Sphaeropleales</taxon>
        <taxon>Scenedesmaceae</taxon>
        <taxon>Tetradesmus</taxon>
    </lineage>
</organism>
<keyword evidence="2 5" id="KW-0812">Transmembrane</keyword>
<protein>
    <recommendedName>
        <fullName evidence="6">Major facilitator superfamily (MFS) profile domain-containing protein</fullName>
    </recommendedName>
</protein>
<feature type="transmembrane region" description="Helical" evidence="5">
    <location>
        <begin position="394"/>
        <end position="415"/>
    </location>
</feature>
<feature type="transmembrane region" description="Helical" evidence="5">
    <location>
        <begin position="197"/>
        <end position="216"/>
    </location>
</feature>
<dbReference type="PROSITE" id="PS50850">
    <property type="entry name" value="MFS"/>
    <property type="match status" value="1"/>
</dbReference>
<feature type="transmembrane region" description="Helical" evidence="5">
    <location>
        <begin position="92"/>
        <end position="108"/>
    </location>
</feature>
<feature type="transmembrane region" description="Helical" evidence="5">
    <location>
        <begin position="455"/>
        <end position="473"/>
    </location>
</feature>
<keyword evidence="4 5" id="KW-0472">Membrane</keyword>
<evidence type="ECO:0000256" key="4">
    <source>
        <dbReference type="ARBA" id="ARBA00023136"/>
    </source>
</evidence>
<keyword evidence="8" id="KW-1185">Reference proteome</keyword>
<dbReference type="Proteomes" id="UP001244341">
    <property type="component" value="Chromosome 13b"/>
</dbReference>
<dbReference type="PANTHER" id="PTHR24064">
    <property type="entry name" value="SOLUTE CARRIER FAMILY 22 MEMBER"/>
    <property type="match status" value="1"/>
</dbReference>
<feature type="transmembrane region" description="Helical" evidence="5">
    <location>
        <begin position="427"/>
        <end position="449"/>
    </location>
</feature>
<feature type="transmembrane region" description="Helical" evidence="5">
    <location>
        <begin position="120"/>
        <end position="138"/>
    </location>
</feature>
<evidence type="ECO:0000256" key="3">
    <source>
        <dbReference type="ARBA" id="ARBA00022989"/>
    </source>
</evidence>
<evidence type="ECO:0000259" key="6">
    <source>
        <dbReference type="PROSITE" id="PS50850"/>
    </source>
</evidence>